<evidence type="ECO:0000259" key="9">
    <source>
        <dbReference type="Pfam" id="PF13962"/>
    </source>
</evidence>
<evidence type="ECO:0000256" key="2">
    <source>
        <dbReference type="ARBA" id="ARBA00022692"/>
    </source>
</evidence>
<dbReference type="SUPFAM" id="SSF48403">
    <property type="entry name" value="Ankyrin repeat"/>
    <property type="match status" value="1"/>
</dbReference>
<accession>A0A022PT86</accession>
<reference evidence="10 11" key="1">
    <citation type="journal article" date="2013" name="Proc. Natl. Acad. Sci. U.S.A.">
        <title>Fine-scale variation in meiotic recombination in Mimulus inferred from population shotgun sequencing.</title>
        <authorList>
            <person name="Hellsten U."/>
            <person name="Wright K.M."/>
            <person name="Jenkins J."/>
            <person name="Shu S."/>
            <person name="Yuan Y."/>
            <person name="Wessler S.R."/>
            <person name="Schmutz J."/>
            <person name="Willis J.H."/>
            <person name="Rokhsar D.S."/>
        </authorList>
    </citation>
    <scope>NUCLEOTIDE SEQUENCE [LARGE SCALE GENOMIC DNA]</scope>
    <source>
        <strain evidence="11">cv. DUN x IM62</strain>
    </source>
</reference>
<evidence type="ECO:0000256" key="3">
    <source>
        <dbReference type="ARBA" id="ARBA00022737"/>
    </source>
</evidence>
<evidence type="ECO:0000256" key="8">
    <source>
        <dbReference type="SAM" id="Phobius"/>
    </source>
</evidence>
<evidence type="ECO:0000256" key="6">
    <source>
        <dbReference type="ARBA" id="ARBA00023136"/>
    </source>
</evidence>
<feature type="domain" description="PGG" evidence="9">
    <location>
        <begin position="252"/>
        <end position="373"/>
    </location>
</feature>
<dbReference type="EMBL" id="KI632310">
    <property type="protein sequence ID" value="EYU19006.1"/>
    <property type="molecule type" value="Genomic_DNA"/>
</dbReference>
<feature type="transmembrane region" description="Helical" evidence="8">
    <location>
        <begin position="316"/>
        <end position="338"/>
    </location>
</feature>
<evidence type="ECO:0000256" key="4">
    <source>
        <dbReference type="ARBA" id="ARBA00022989"/>
    </source>
</evidence>
<proteinExistence type="predicted"/>
<feature type="transmembrane region" description="Helical" evidence="8">
    <location>
        <begin position="385"/>
        <end position="406"/>
    </location>
</feature>
<protein>
    <recommendedName>
        <fullName evidence="9">PGG domain-containing protein</fullName>
    </recommendedName>
</protein>
<dbReference type="PROSITE" id="PS50088">
    <property type="entry name" value="ANK_REPEAT"/>
    <property type="match status" value="2"/>
</dbReference>
<comment type="subcellular location">
    <subcellularLocation>
        <location evidence="1">Membrane</location>
        <topology evidence="1">Multi-pass membrane protein</topology>
    </subcellularLocation>
</comment>
<dbReference type="Pfam" id="PF13962">
    <property type="entry name" value="PGG"/>
    <property type="match status" value="1"/>
</dbReference>
<dbReference type="InterPro" id="IPR002110">
    <property type="entry name" value="Ankyrin_rpt"/>
</dbReference>
<evidence type="ECO:0000256" key="1">
    <source>
        <dbReference type="ARBA" id="ARBA00004141"/>
    </source>
</evidence>
<dbReference type="eggNOG" id="KOG0504">
    <property type="taxonomic scope" value="Eukaryota"/>
</dbReference>
<dbReference type="Pfam" id="PF00023">
    <property type="entry name" value="Ank"/>
    <property type="match status" value="2"/>
</dbReference>
<dbReference type="InterPro" id="IPR036770">
    <property type="entry name" value="Ankyrin_rpt-contain_sf"/>
</dbReference>
<sequence length="439" mass="48474">MKGSISSLQKMLNQDPLVLDRFSVNSFSDTPLHVAAMLGHTDFVKEIVSIKPELVNELNSHKSSPLHLASSKGHVGVVKAILSSVDSRTICLARDRNGLNPLHLAALKGRIEVLQILLQAEPEAAQMTVYRDENILHLCVKHYQLEPLKLMVETALAHPNFINSKDGDGNTLLHLAVADKQVETINFLLNVPAFEVNAVNLNGLTAVDVLIQSRRDVRDMEIEDLQPDLASSSTPELQKDNSWNGMMKQQLEWLEKHKSALMVVASLTASMAFQVGVNPPGGVWQDDKLRDDQGNPLPNPQYAGFSIYATKHPRGYTRFCIITTFSFVSSLSIILLLVSGLPIRRRFYMWILIVITWVAITTIAFAYVVSIVALTPNKNRTLDNVIGITIVVWIGLMTLLVMAHTIHFTKKIVRKMSSGGSSAFLVPKMSAGSSAILVE</sequence>
<evidence type="ECO:0000256" key="5">
    <source>
        <dbReference type="ARBA" id="ARBA00023043"/>
    </source>
</evidence>
<keyword evidence="4 8" id="KW-1133">Transmembrane helix</keyword>
<keyword evidence="2 8" id="KW-0812">Transmembrane</keyword>
<dbReference type="STRING" id="4155.A0A022PT86"/>
<dbReference type="GO" id="GO:0016020">
    <property type="term" value="C:membrane"/>
    <property type="evidence" value="ECO:0007669"/>
    <property type="project" value="UniProtKB-SubCell"/>
</dbReference>
<feature type="transmembrane region" description="Helical" evidence="8">
    <location>
        <begin position="350"/>
        <end position="373"/>
    </location>
</feature>
<keyword evidence="11" id="KW-1185">Reference proteome</keyword>
<evidence type="ECO:0000313" key="11">
    <source>
        <dbReference type="Proteomes" id="UP000030748"/>
    </source>
</evidence>
<dbReference type="InterPro" id="IPR026961">
    <property type="entry name" value="PGG_dom"/>
</dbReference>
<feature type="repeat" description="ANK" evidence="7">
    <location>
        <begin position="168"/>
        <end position="190"/>
    </location>
</feature>
<dbReference type="PANTHER" id="PTHR24186:SF37">
    <property type="entry name" value="PGG DOMAIN-CONTAINING PROTEIN"/>
    <property type="match status" value="1"/>
</dbReference>
<dbReference type="Pfam" id="PF12796">
    <property type="entry name" value="Ank_2"/>
    <property type="match status" value="1"/>
</dbReference>
<keyword evidence="3" id="KW-0677">Repeat</keyword>
<dbReference type="Proteomes" id="UP000030748">
    <property type="component" value="Unassembled WGS sequence"/>
</dbReference>
<dbReference type="SMART" id="SM00248">
    <property type="entry name" value="ANK"/>
    <property type="match status" value="5"/>
</dbReference>
<name>A0A022PT86_ERYGU</name>
<organism evidence="10 11">
    <name type="scientific">Erythranthe guttata</name>
    <name type="common">Yellow monkey flower</name>
    <name type="synonym">Mimulus guttatus</name>
    <dbReference type="NCBI Taxonomy" id="4155"/>
    <lineage>
        <taxon>Eukaryota</taxon>
        <taxon>Viridiplantae</taxon>
        <taxon>Streptophyta</taxon>
        <taxon>Embryophyta</taxon>
        <taxon>Tracheophyta</taxon>
        <taxon>Spermatophyta</taxon>
        <taxon>Magnoliopsida</taxon>
        <taxon>eudicotyledons</taxon>
        <taxon>Gunneridae</taxon>
        <taxon>Pentapetalae</taxon>
        <taxon>asterids</taxon>
        <taxon>lamiids</taxon>
        <taxon>Lamiales</taxon>
        <taxon>Phrymaceae</taxon>
        <taxon>Erythranthe</taxon>
    </lineage>
</organism>
<dbReference type="PROSITE" id="PS50297">
    <property type="entry name" value="ANK_REP_REGION"/>
    <property type="match status" value="2"/>
</dbReference>
<evidence type="ECO:0000256" key="7">
    <source>
        <dbReference type="PROSITE-ProRule" id="PRU00023"/>
    </source>
</evidence>
<gene>
    <name evidence="10" type="ORF">MIMGU_mgv1a022409mg</name>
</gene>
<evidence type="ECO:0000313" key="10">
    <source>
        <dbReference type="EMBL" id="EYU19006.1"/>
    </source>
</evidence>
<dbReference type="AlphaFoldDB" id="A0A022PT86"/>
<dbReference type="Gene3D" id="1.25.40.20">
    <property type="entry name" value="Ankyrin repeat-containing domain"/>
    <property type="match status" value="1"/>
</dbReference>
<keyword evidence="5 7" id="KW-0040">ANK repeat</keyword>
<dbReference type="PANTHER" id="PTHR24186">
    <property type="entry name" value="PROTEIN PHOSPHATASE 1 REGULATORY SUBUNIT"/>
    <property type="match status" value="1"/>
</dbReference>
<feature type="repeat" description="ANK" evidence="7">
    <location>
        <begin position="97"/>
        <end position="119"/>
    </location>
</feature>
<keyword evidence="6 8" id="KW-0472">Membrane</keyword>